<dbReference type="PROSITE" id="PS51257">
    <property type="entry name" value="PROKAR_LIPOPROTEIN"/>
    <property type="match status" value="1"/>
</dbReference>
<feature type="domain" description="BON" evidence="3">
    <location>
        <begin position="115"/>
        <end position="183"/>
    </location>
</feature>
<feature type="signal peptide" evidence="2">
    <location>
        <begin position="1"/>
        <end position="21"/>
    </location>
</feature>
<feature type="coiled-coil region" evidence="1">
    <location>
        <begin position="49"/>
        <end position="80"/>
    </location>
</feature>
<accession>A0ABX2G6B4</accession>
<dbReference type="SMART" id="SM00749">
    <property type="entry name" value="BON"/>
    <property type="match status" value="1"/>
</dbReference>
<evidence type="ECO:0000313" key="4">
    <source>
        <dbReference type="EMBL" id="NRT57829.1"/>
    </source>
</evidence>
<evidence type="ECO:0000259" key="3">
    <source>
        <dbReference type="PROSITE" id="PS50914"/>
    </source>
</evidence>
<dbReference type="EMBL" id="JABSNM010000019">
    <property type="protein sequence ID" value="NRT57829.1"/>
    <property type="molecule type" value="Genomic_DNA"/>
</dbReference>
<keyword evidence="2" id="KW-0732">Signal</keyword>
<dbReference type="Pfam" id="PF04972">
    <property type="entry name" value="BON"/>
    <property type="match status" value="1"/>
</dbReference>
<sequence length="184" mass="18433">MNTSRLTASSPASRRVLSVTAAALLALTLAACGRHDDERTAGQKLDGAIASAEHKTEVAKAEVKDAAAEARADMKDAGAEARAGANAAVADAKAAGREVVADAKAAGREAASSVDDAGITVAVNAALAGDPKLSALKIDVDTDKGHVALKGTAPDDSSRRRATDLARAVKGVVSVDNRLVVAKG</sequence>
<proteinExistence type="predicted"/>
<reference evidence="4 5" key="1">
    <citation type="submission" date="2020-05" db="EMBL/GenBank/DDBJ databases">
        <title>Genomic Encyclopedia of Type Strains, Phase IV (KMG-V): Genome sequencing to study the core and pangenomes of soil and plant-associated prokaryotes.</title>
        <authorList>
            <person name="Whitman W."/>
        </authorList>
    </citation>
    <scope>NUCLEOTIDE SEQUENCE [LARGE SCALE GENOMIC DNA]</scope>
    <source>
        <strain evidence="4 5">C29</strain>
    </source>
</reference>
<dbReference type="InterPro" id="IPR007055">
    <property type="entry name" value="BON_dom"/>
</dbReference>
<dbReference type="PANTHER" id="PTHR34606">
    <property type="entry name" value="BON DOMAIN-CONTAINING PROTEIN"/>
    <property type="match status" value="1"/>
</dbReference>
<keyword evidence="1" id="KW-0175">Coiled coil</keyword>
<name>A0ABX2G6B4_9BURK</name>
<comment type="caution">
    <text evidence="4">The sequence shown here is derived from an EMBL/GenBank/DDBJ whole genome shotgun (WGS) entry which is preliminary data.</text>
</comment>
<dbReference type="RefSeq" id="WP_173806857.1">
    <property type="nucleotide sequence ID" value="NZ_JABSNM010000019.1"/>
</dbReference>
<dbReference type="InterPro" id="IPR014004">
    <property type="entry name" value="Transpt-assoc_nodulatn_dom_bac"/>
</dbReference>
<evidence type="ECO:0000313" key="5">
    <source>
        <dbReference type="Proteomes" id="UP001516061"/>
    </source>
</evidence>
<dbReference type="InterPro" id="IPR051686">
    <property type="entry name" value="Lipoprotein_DolP"/>
</dbReference>
<organism evidence="4 5">
    <name type="scientific">Sphaerotilus uruguayifluvii</name>
    <dbReference type="NCBI Taxonomy" id="2735897"/>
    <lineage>
        <taxon>Bacteria</taxon>
        <taxon>Pseudomonadati</taxon>
        <taxon>Pseudomonadota</taxon>
        <taxon>Betaproteobacteria</taxon>
        <taxon>Burkholderiales</taxon>
        <taxon>Sphaerotilaceae</taxon>
        <taxon>Sphaerotilus</taxon>
    </lineage>
</organism>
<gene>
    <name evidence="4" type="ORF">HNQ01_003590</name>
</gene>
<evidence type="ECO:0000256" key="2">
    <source>
        <dbReference type="SAM" id="SignalP"/>
    </source>
</evidence>
<keyword evidence="5" id="KW-1185">Reference proteome</keyword>
<dbReference type="Gene3D" id="3.30.1340.30">
    <property type="match status" value="1"/>
</dbReference>
<evidence type="ECO:0000256" key="1">
    <source>
        <dbReference type="SAM" id="Coils"/>
    </source>
</evidence>
<feature type="chain" id="PRO_5047111837" evidence="2">
    <location>
        <begin position="22"/>
        <end position="184"/>
    </location>
</feature>
<dbReference type="PROSITE" id="PS50914">
    <property type="entry name" value="BON"/>
    <property type="match status" value="1"/>
</dbReference>
<protein>
    <submittedName>
        <fullName evidence="4">Osmotically-inducible protein OsmY</fullName>
    </submittedName>
</protein>
<dbReference type="PANTHER" id="PTHR34606:SF15">
    <property type="entry name" value="BON DOMAIN-CONTAINING PROTEIN"/>
    <property type="match status" value="1"/>
</dbReference>
<dbReference type="Proteomes" id="UP001516061">
    <property type="component" value="Unassembled WGS sequence"/>
</dbReference>